<name>A0A410H2C2_9GAMM</name>
<dbReference type="AlphaFoldDB" id="A0A410H2C2"/>
<feature type="domain" description="Methyltransferase" evidence="1">
    <location>
        <begin position="64"/>
        <end position="142"/>
    </location>
</feature>
<protein>
    <submittedName>
        <fullName evidence="2">Class I SAM-dependent methyltransferase</fullName>
    </submittedName>
</protein>
<dbReference type="CDD" id="cd02440">
    <property type="entry name" value="AdoMet_MTases"/>
    <property type="match status" value="1"/>
</dbReference>
<dbReference type="KEGG" id="htr:EPV75_04965"/>
<dbReference type="SUPFAM" id="SSF53335">
    <property type="entry name" value="S-adenosyl-L-methionine-dependent methyltransferases"/>
    <property type="match status" value="1"/>
</dbReference>
<dbReference type="GO" id="GO:0008168">
    <property type="term" value="F:methyltransferase activity"/>
    <property type="evidence" value="ECO:0007669"/>
    <property type="project" value="UniProtKB-KW"/>
</dbReference>
<accession>A0A410H2C2</accession>
<evidence type="ECO:0000313" key="3">
    <source>
        <dbReference type="Proteomes" id="UP000285478"/>
    </source>
</evidence>
<dbReference type="InterPro" id="IPR029063">
    <property type="entry name" value="SAM-dependent_MTases_sf"/>
</dbReference>
<dbReference type="GO" id="GO:0032259">
    <property type="term" value="P:methylation"/>
    <property type="evidence" value="ECO:0007669"/>
    <property type="project" value="UniProtKB-KW"/>
</dbReference>
<keyword evidence="3" id="KW-1185">Reference proteome</keyword>
<evidence type="ECO:0000313" key="2">
    <source>
        <dbReference type="EMBL" id="QAB15067.1"/>
    </source>
</evidence>
<sequence>MKLSERHRERIIRRHQRSIQERGYGATALYWNNTEAQQVRFDVLSDLLLRYGLKNDQAWSFHLLDVGAGFGDFYPYLTAREFDVRYTGIDVSPDMVQAAGFKHSGLRLQQGELFDFDWPANSFDFVVCSGAMNEVVDAPDCEGEYAKAVIRRMYALAKTGVAFNLLNARHDWTANRGLLQSFDPEEIAEYCSDFARQVVLEEGYLPNDFSVYLGK</sequence>
<organism evidence="2 3">
    <name type="scientific">Hydrogenovibrio thermophilus</name>
    <dbReference type="NCBI Taxonomy" id="265883"/>
    <lineage>
        <taxon>Bacteria</taxon>
        <taxon>Pseudomonadati</taxon>
        <taxon>Pseudomonadota</taxon>
        <taxon>Gammaproteobacteria</taxon>
        <taxon>Thiotrichales</taxon>
        <taxon>Piscirickettsiaceae</taxon>
        <taxon>Hydrogenovibrio</taxon>
    </lineage>
</organism>
<keyword evidence="2" id="KW-0808">Transferase</keyword>
<gene>
    <name evidence="2" type="ORF">EPV75_04965</name>
</gene>
<dbReference type="Pfam" id="PF13649">
    <property type="entry name" value="Methyltransf_25"/>
    <property type="match status" value="1"/>
</dbReference>
<dbReference type="EMBL" id="CP035033">
    <property type="protein sequence ID" value="QAB15067.1"/>
    <property type="molecule type" value="Genomic_DNA"/>
</dbReference>
<dbReference type="Gene3D" id="3.40.50.150">
    <property type="entry name" value="Vaccinia Virus protein VP39"/>
    <property type="match status" value="1"/>
</dbReference>
<dbReference type="RefSeq" id="WP_128384660.1">
    <property type="nucleotide sequence ID" value="NZ_CP035033.1"/>
</dbReference>
<proteinExistence type="predicted"/>
<evidence type="ECO:0000259" key="1">
    <source>
        <dbReference type="Pfam" id="PF13649"/>
    </source>
</evidence>
<dbReference type="InterPro" id="IPR041698">
    <property type="entry name" value="Methyltransf_25"/>
</dbReference>
<dbReference type="Proteomes" id="UP000285478">
    <property type="component" value="Chromosome"/>
</dbReference>
<keyword evidence="2" id="KW-0489">Methyltransferase</keyword>
<reference evidence="2 3" key="1">
    <citation type="journal article" date="2018" name="Environ. Microbiol.">
        <title>Genomes of ubiquitous marine and hypersaline Hydrogenovibrio, Thiomicrorhabdus and Thiomicrospira spp. encode a diversity of mechanisms to sustain chemolithoautotrophy in heterogeneous environments.</title>
        <authorList>
            <person name="Scott K.M."/>
            <person name="Williams J."/>
            <person name="Porter C.M.B."/>
            <person name="Russel S."/>
            <person name="Harmer T.L."/>
            <person name="Paul J.H."/>
            <person name="Antonen K.M."/>
            <person name="Bridges M.K."/>
            <person name="Camper G.J."/>
            <person name="Campla C.K."/>
            <person name="Casella L.G."/>
            <person name="Chase E."/>
            <person name="Conrad J.W."/>
            <person name="Cruz M.C."/>
            <person name="Dunlap D.S."/>
            <person name="Duran L."/>
            <person name="Fahsbender E.M."/>
            <person name="Goldsmith D.B."/>
            <person name="Keeley R.F."/>
            <person name="Kondoff M.R."/>
            <person name="Kussy B.I."/>
            <person name="Lane M.K."/>
            <person name="Lawler S."/>
            <person name="Leigh B.A."/>
            <person name="Lewis C."/>
            <person name="Lostal L.M."/>
            <person name="Marking D."/>
            <person name="Mancera P.A."/>
            <person name="McClenthan E.C."/>
            <person name="McIntyre E.A."/>
            <person name="Mine J.A."/>
            <person name="Modi S."/>
            <person name="Moore B.D."/>
            <person name="Morgan W.A."/>
            <person name="Nelson K.M."/>
            <person name="Nguyen K.N."/>
            <person name="Ogburn N."/>
            <person name="Parrino D.G."/>
            <person name="Pedapudi A.D."/>
            <person name="Pelham R.P."/>
            <person name="Preece A.M."/>
            <person name="Rampersad E.A."/>
            <person name="Richardson J.C."/>
            <person name="Rodgers C.M."/>
            <person name="Schaffer B.L."/>
            <person name="Sheridan N.E."/>
            <person name="Solone M.R."/>
            <person name="Staley Z.R."/>
            <person name="Tabuchi M."/>
            <person name="Waide R.J."/>
            <person name="Wanjugi P.W."/>
            <person name="Young S."/>
            <person name="Clum A."/>
            <person name="Daum C."/>
            <person name="Huntemann M."/>
            <person name="Ivanova N."/>
            <person name="Kyrpides N."/>
            <person name="Mikhailova N."/>
            <person name="Palaniappan K."/>
            <person name="Pillay M."/>
            <person name="Reddy T.B.K."/>
            <person name="Shapiro N."/>
            <person name="Stamatis D."/>
            <person name="Varghese N."/>
            <person name="Woyke T."/>
            <person name="Boden R."/>
            <person name="Freyermuth S.K."/>
            <person name="Kerfeld C.A."/>
        </authorList>
    </citation>
    <scope>NUCLEOTIDE SEQUENCE [LARGE SCALE GENOMIC DNA]</scope>
    <source>
        <strain evidence="2 3">JR-2</strain>
    </source>
</reference>